<evidence type="ECO:0000313" key="3">
    <source>
        <dbReference type="Proteomes" id="UP000215335"/>
    </source>
</evidence>
<dbReference type="EMBL" id="NNAY01003402">
    <property type="protein sequence ID" value="OXU19465.1"/>
    <property type="molecule type" value="Genomic_DNA"/>
</dbReference>
<evidence type="ECO:0000313" key="2">
    <source>
        <dbReference type="EMBL" id="OXU19465.1"/>
    </source>
</evidence>
<evidence type="ECO:0000256" key="1">
    <source>
        <dbReference type="SAM" id="MobiDB-lite"/>
    </source>
</evidence>
<dbReference type="Proteomes" id="UP000215335">
    <property type="component" value="Unassembled WGS sequence"/>
</dbReference>
<feature type="region of interest" description="Disordered" evidence="1">
    <location>
        <begin position="88"/>
        <end position="110"/>
    </location>
</feature>
<accession>A0A232EM76</accession>
<sequence length="110" mass="13142">MASLEEKIRQQVKLQEKMTLTLEENLRKQLQPVKQRLAADIREVIPLGNPHQHPRRKMTKFIPEPTSRAIFTEKRLQKYQQTRKKLQAERRRRANCIRRPVEPLNASSTY</sequence>
<organism evidence="2 3">
    <name type="scientific">Trichomalopsis sarcophagae</name>
    <dbReference type="NCBI Taxonomy" id="543379"/>
    <lineage>
        <taxon>Eukaryota</taxon>
        <taxon>Metazoa</taxon>
        <taxon>Ecdysozoa</taxon>
        <taxon>Arthropoda</taxon>
        <taxon>Hexapoda</taxon>
        <taxon>Insecta</taxon>
        <taxon>Pterygota</taxon>
        <taxon>Neoptera</taxon>
        <taxon>Endopterygota</taxon>
        <taxon>Hymenoptera</taxon>
        <taxon>Apocrita</taxon>
        <taxon>Proctotrupomorpha</taxon>
        <taxon>Chalcidoidea</taxon>
        <taxon>Pteromalidae</taxon>
        <taxon>Pteromalinae</taxon>
        <taxon>Trichomalopsis</taxon>
    </lineage>
</organism>
<reference evidence="2 3" key="1">
    <citation type="journal article" date="2017" name="Curr. Biol.">
        <title>The Evolution of Venom by Co-option of Single-Copy Genes.</title>
        <authorList>
            <person name="Martinson E.O."/>
            <person name="Mrinalini"/>
            <person name="Kelkar Y.D."/>
            <person name="Chang C.H."/>
            <person name="Werren J.H."/>
        </authorList>
    </citation>
    <scope>NUCLEOTIDE SEQUENCE [LARGE SCALE GENOMIC DNA]</scope>
    <source>
        <strain evidence="2 3">Alberta</strain>
        <tissue evidence="2">Whole body</tissue>
    </source>
</reference>
<proteinExistence type="predicted"/>
<keyword evidence="3" id="KW-1185">Reference proteome</keyword>
<name>A0A232EM76_9HYME</name>
<dbReference type="AlphaFoldDB" id="A0A232EM76"/>
<comment type="caution">
    <text evidence="2">The sequence shown here is derived from an EMBL/GenBank/DDBJ whole genome shotgun (WGS) entry which is preliminary data.</text>
</comment>
<gene>
    <name evidence="2" type="ORF">TSAR_014834</name>
</gene>
<protein>
    <submittedName>
        <fullName evidence="2">Uncharacterized protein</fullName>
    </submittedName>
</protein>